<dbReference type="GO" id="GO:0005886">
    <property type="term" value="C:plasma membrane"/>
    <property type="evidence" value="ECO:0007669"/>
    <property type="project" value="UniProtKB-SubCell"/>
</dbReference>
<evidence type="ECO:0000256" key="4">
    <source>
        <dbReference type="ARBA" id="ARBA00022692"/>
    </source>
</evidence>
<dbReference type="GO" id="GO:0004984">
    <property type="term" value="F:olfactory receptor activity"/>
    <property type="evidence" value="ECO:0007669"/>
    <property type="project" value="InterPro"/>
</dbReference>
<comment type="subcellular location">
    <subcellularLocation>
        <location evidence="1 10">Cell membrane</location>
        <topology evidence="1 10">Multi-pass membrane protein</topology>
    </subcellularLocation>
</comment>
<keyword evidence="8 10" id="KW-0675">Receptor</keyword>
<gene>
    <name evidence="11" type="ORF">KUF71_006822</name>
</gene>
<evidence type="ECO:0000256" key="1">
    <source>
        <dbReference type="ARBA" id="ARBA00004651"/>
    </source>
</evidence>
<feature type="transmembrane region" description="Helical" evidence="10">
    <location>
        <begin position="166"/>
        <end position="187"/>
    </location>
</feature>
<sequence>MDGDELSVDESVDLNARLDDAESDFDGDDEDVHREPAYAVSRYVRRARNVLMGAWGKHPHGQVVHVLIAATRAPLMRPLAVLQASLSVVQAARHVLDRDAIALMPLIIDLVWLSGVWSLSATTPTFVPAFVAWLERVEGVVTELERTVSPEHARDLRLRMRLGRTLFIFSFLNMGSLALAMVIAPLIHKQAFFGVLPHGGAYGTAFFAEYAVLTYTLLPMALSIVLKQCCHAEGGTKIVAMYRMLHNDILAARSLAQVRRCARLHSQVLILSKELNDLYGPFLSAVYFGGNAGVMVCALQTLFDGPTTRGVLTCITAAMSYAWLCVLGEKLSGGSGGLVSAVHRCDWLLLDPAARKTLVFLLKRAQRCDSVRPRFVGDMTFNFFMNTVIMWYQEVQFIYQVLSKDRGRRMNNT</sequence>
<dbReference type="Pfam" id="PF02949">
    <property type="entry name" value="7tm_6"/>
    <property type="match status" value="1"/>
</dbReference>
<keyword evidence="4 10" id="KW-0812">Transmembrane</keyword>
<protein>
    <recommendedName>
        <fullName evidence="10">Odorant receptor</fullName>
    </recommendedName>
</protein>
<reference evidence="11" key="2">
    <citation type="journal article" date="2023" name="BMC Genomics">
        <title>Pest status, molecular evolution, and epigenetic factors derived from the genome assembly of Frankliniella fusca, a thysanopteran phytovirus vector.</title>
        <authorList>
            <person name="Catto M.A."/>
            <person name="Labadie P.E."/>
            <person name="Jacobson A.L."/>
            <person name="Kennedy G.G."/>
            <person name="Srinivasan R."/>
            <person name="Hunt B.G."/>
        </authorList>
    </citation>
    <scope>NUCLEOTIDE SEQUENCE</scope>
    <source>
        <strain evidence="11">PL_HMW_Pooled</strain>
    </source>
</reference>
<feature type="transmembrane region" description="Helical" evidence="10">
    <location>
        <begin position="199"/>
        <end position="218"/>
    </location>
</feature>
<keyword evidence="6 10" id="KW-1133">Transmembrane helix</keyword>
<name>A0AAE1LF05_9NEOP</name>
<comment type="caution">
    <text evidence="11">The sequence shown here is derived from an EMBL/GenBank/DDBJ whole genome shotgun (WGS) entry which is preliminary data.</text>
</comment>
<dbReference type="GO" id="GO:0005549">
    <property type="term" value="F:odorant binding"/>
    <property type="evidence" value="ECO:0007669"/>
    <property type="project" value="InterPro"/>
</dbReference>
<keyword evidence="9 10" id="KW-0807">Transducer</keyword>
<keyword evidence="3 10" id="KW-0716">Sensory transduction</keyword>
<dbReference type="EMBL" id="JAHWGI010000700">
    <property type="protein sequence ID" value="KAK3917238.1"/>
    <property type="molecule type" value="Genomic_DNA"/>
</dbReference>
<dbReference type="InterPro" id="IPR004117">
    <property type="entry name" value="7tm6_olfct_rcpt"/>
</dbReference>
<evidence type="ECO:0000256" key="3">
    <source>
        <dbReference type="ARBA" id="ARBA00022606"/>
    </source>
</evidence>
<dbReference type="AlphaFoldDB" id="A0AAE1LF05"/>
<keyword evidence="12" id="KW-1185">Reference proteome</keyword>
<evidence type="ECO:0000256" key="9">
    <source>
        <dbReference type="ARBA" id="ARBA00023224"/>
    </source>
</evidence>
<dbReference type="Proteomes" id="UP001219518">
    <property type="component" value="Unassembled WGS sequence"/>
</dbReference>
<accession>A0AAE1LF05</accession>
<dbReference type="PANTHER" id="PTHR21137:SF35">
    <property type="entry name" value="ODORANT RECEPTOR 19A-RELATED"/>
    <property type="match status" value="1"/>
</dbReference>
<comment type="caution">
    <text evidence="10">Lacks conserved residue(s) required for the propagation of feature annotation.</text>
</comment>
<comment type="similarity">
    <text evidence="10">Belongs to the insect chemoreceptor superfamily. Heteromeric odorant receptor channel (TC 1.A.69) family.</text>
</comment>
<evidence type="ECO:0000256" key="8">
    <source>
        <dbReference type="ARBA" id="ARBA00023170"/>
    </source>
</evidence>
<proteinExistence type="inferred from homology"/>
<evidence type="ECO:0000256" key="2">
    <source>
        <dbReference type="ARBA" id="ARBA00022475"/>
    </source>
</evidence>
<dbReference type="PANTHER" id="PTHR21137">
    <property type="entry name" value="ODORANT RECEPTOR"/>
    <property type="match status" value="1"/>
</dbReference>
<evidence type="ECO:0000256" key="10">
    <source>
        <dbReference type="RuleBase" id="RU351113"/>
    </source>
</evidence>
<keyword evidence="5 10" id="KW-0552">Olfaction</keyword>
<evidence type="ECO:0000256" key="6">
    <source>
        <dbReference type="ARBA" id="ARBA00022989"/>
    </source>
</evidence>
<evidence type="ECO:0000313" key="12">
    <source>
        <dbReference type="Proteomes" id="UP001219518"/>
    </source>
</evidence>
<dbReference type="GO" id="GO:0007165">
    <property type="term" value="P:signal transduction"/>
    <property type="evidence" value="ECO:0007669"/>
    <property type="project" value="UniProtKB-KW"/>
</dbReference>
<keyword evidence="2" id="KW-1003">Cell membrane</keyword>
<evidence type="ECO:0000256" key="7">
    <source>
        <dbReference type="ARBA" id="ARBA00023136"/>
    </source>
</evidence>
<evidence type="ECO:0000313" key="11">
    <source>
        <dbReference type="EMBL" id="KAK3917238.1"/>
    </source>
</evidence>
<evidence type="ECO:0000256" key="5">
    <source>
        <dbReference type="ARBA" id="ARBA00022725"/>
    </source>
</evidence>
<organism evidence="11 12">
    <name type="scientific">Frankliniella fusca</name>
    <dbReference type="NCBI Taxonomy" id="407009"/>
    <lineage>
        <taxon>Eukaryota</taxon>
        <taxon>Metazoa</taxon>
        <taxon>Ecdysozoa</taxon>
        <taxon>Arthropoda</taxon>
        <taxon>Hexapoda</taxon>
        <taxon>Insecta</taxon>
        <taxon>Pterygota</taxon>
        <taxon>Neoptera</taxon>
        <taxon>Paraneoptera</taxon>
        <taxon>Thysanoptera</taxon>
        <taxon>Terebrantia</taxon>
        <taxon>Thripoidea</taxon>
        <taxon>Thripidae</taxon>
        <taxon>Frankliniella</taxon>
    </lineage>
</organism>
<keyword evidence="7 10" id="KW-0472">Membrane</keyword>
<reference evidence="11" key="1">
    <citation type="submission" date="2021-07" db="EMBL/GenBank/DDBJ databases">
        <authorList>
            <person name="Catto M.A."/>
            <person name="Jacobson A."/>
            <person name="Kennedy G."/>
            <person name="Labadie P."/>
            <person name="Hunt B.G."/>
            <person name="Srinivasan R."/>
        </authorList>
    </citation>
    <scope>NUCLEOTIDE SEQUENCE</scope>
    <source>
        <strain evidence="11">PL_HMW_Pooled</strain>
        <tissue evidence="11">Head</tissue>
    </source>
</reference>